<dbReference type="OrthoDB" id="3932796at2759"/>
<dbReference type="InterPro" id="IPR001138">
    <property type="entry name" value="Zn2Cys6_DnaBD"/>
</dbReference>
<evidence type="ECO:0000256" key="2">
    <source>
        <dbReference type="SAM" id="MobiDB-lite"/>
    </source>
</evidence>
<proteinExistence type="predicted"/>
<keyword evidence="4" id="KW-1185">Reference proteome</keyword>
<reference evidence="4" key="1">
    <citation type="journal article" date="2011" name="Nat. Commun.">
        <title>Effector diversification within compartments of the Leptosphaeria maculans genome affected by Repeat-Induced Point mutations.</title>
        <authorList>
            <person name="Rouxel T."/>
            <person name="Grandaubert J."/>
            <person name="Hane J.K."/>
            <person name="Hoede C."/>
            <person name="van de Wouw A.P."/>
            <person name="Couloux A."/>
            <person name="Dominguez V."/>
            <person name="Anthouard V."/>
            <person name="Bally P."/>
            <person name="Bourras S."/>
            <person name="Cozijnsen A.J."/>
            <person name="Ciuffetti L.M."/>
            <person name="Degrave A."/>
            <person name="Dilmaghani A."/>
            <person name="Duret L."/>
            <person name="Fudal I."/>
            <person name="Goodwin S.B."/>
            <person name="Gout L."/>
            <person name="Glaser N."/>
            <person name="Linglin J."/>
            <person name="Kema G.H.J."/>
            <person name="Lapalu N."/>
            <person name="Lawrence C.B."/>
            <person name="May K."/>
            <person name="Meyer M."/>
            <person name="Ollivier B."/>
            <person name="Poulain J."/>
            <person name="Schoch C.L."/>
            <person name="Simon A."/>
            <person name="Spatafora J.W."/>
            <person name="Stachowiak A."/>
            <person name="Turgeon B.G."/>
            <person name="Tyler B.M."/>
            <person name="Vincent D."/>
            <person name="Weissenbach J."/>
            <person name="Amselem J."/>
            <person name="Quesneville H."/>
            <person name="Oliver R.P."/>
            <person name="Wincker P."/>
            <person name="Balesdent M.-H."/>
            <person name="Howlett B.J."/>
        </authorList>
    </citation>
    <scope>NUCLEOTIDE SEQUENCE [LARGE SCALE GENOMIC DNA]</scope>
    <source>
        <strain evidence="4">JN3 / isolate v23.1.3 / race Av1-4-5-6-7-8</strain>
    </source>
</reference>
<dbReference type="HOGENOM" id="CLU_858274_0_0_1"/>
<name>E5AAN2_LEPMJ</name>
<gene>
    <name evidence="3" type="ORF">LEMA_P018530.1</name>
</gene>
<dbReference type="InParanoid" id="E5AAN2"/>
<dbReference type="VEuPathDB" id="FungiDB:LEMA_P018530.1"/>
<dbReference type="EMBL" id="FP929138">
    <property type="protein sequence ID" value="CBY00723.1"/>
    <property type="molecule type" value="Genomic_DNA"/>
</dbReference>
<dbReference type="GO" id="GO:0008270">
    <property type="term" value="F:zinc ion binding"/>
    <property type="evidence" value="ECO:0007669"/>
    <property type="project" value="InterPro"/>
</dbReference>
<organism evidence="4">
    <name type="scientific">Leptosphaeria maculans (strain JN3 / isolate v23.1.3 / race Av1-4-5-6-7-8)</name>
    <name type="common">Blackleg fungus</name>
    <name type="synonym">Phoma lingam</name>
    <dbReference type="NCBI Taxonomy" id="985895"/>
    <lineage>
        <taxon>Eukaryota</taxon>
        <taxon>Fungi</taxon>
        <taxon>Dikarya</taxon>
        <taxon>Ascomycota</taxon>
        <taxon>Pezizomycotina</taxon>
        <taxon>Dothideomycetes</taxon>
        <taxon>Pleosporomycetidae</taxon>
        <taxon>Pleosporales</taxon>
        <taxon>Pleosporineae</taxon>
        <taxon>Leptosphaeriaceae</taxon>
        <taxon>Plenodomus</taxon>
        <taxon>Plenodomus lingam/Leptosphaeria maculans species complex</taxon>
    </lineage>
</organism>
<feature type="compositionally biased region" description="Acidic residues" evidence="2">
    <location>
        <begin position="88"/>
        <end position="112"/>
    </location>
</feature>
<protein>
    <recommendedName>
        <fullName evidence="5">Zn(2)-C6 fungal-type domain-containing protein</fullName>
    </recommendedName>
</protein>
<dbReference type="InterPro" id="IPR036864">
    <property type="entry name" value="Zn2-C6_fun-type_DNA-bd_sf"/>
</dbReference>
<evidence type="ECO:0000256" key="1">
    <source>
        <dbReference type="ARBA" id="ARBA00023242"/>
    </source>
</evidence>
<feature type="compositionally biased region" description="Basic and acidic residues" evidence="2">
    <location>
        <begin position="113"/>
        <end position="122"/>
    </location>
</feature>
<feature type="compositionally biased region" description="Polar residues" evidence="2">
    <location>
        <begin position="51"/>
        <end position="62"/>
    </location>
</feature>
<evidence type="ECO:0008006" key="5">
    <source>
        <dbReference type="Google" id="ProtNLM"/>
    </source>
</evidence>
<feature type="region of interest" description="Disordered" evidence="2">
    <location>
        <begin position="84"/>
        <end position="182"/>
    </location>
</feature>
<dbReference type="SUPFAM" id="SSF57701">
    <property type="entry name" value="Zn2/Cys6 DNA-binding domain"/>
    <property type="match status" value="1"/>
</dbReference>
<feature type="compositionally biased region" description="Low complexity" evidence="2">
    <location>
        <begin position="153"/>
        <end position="166"/>
    </location>
</feature>
<evidence type="ECO:0000313" key="4">
    <source>
        <dbReference type="Proteomes" id="UP000002668"/>
    </source>
</evidence>
<dbReference type="eggNOG" id="ENOG502RIW2">
    <property type="taxonomic scope" value="Eukaryota"/>
</dbReference>
<feature type="compositionally biased region" description="Basic and acidic residues" evidence="2">
    <location>
        <begin position="22"/>
        <end position="40"/>
    </location>
</feature>
<dbReference type="AlphaFoldDB" id="E5AAN2"/>
<dbReference type="GeneID" id="13292506"/>
<evidence type="ECO:0000313" key="3">
    <source>
        <dbReference type="EMBL" id="CBY00723.1"/>
    </source>
</evidence>
<feature type="compositionally biased region" description="Pro residues" evidence="2">
    <location>
        <begin position="142"/>
        <end position="152"/>
    </location>
</feature>
<dbReference type="Proteomes" id="UP000002668">
    <property type="component" value="Genome"/>
</dbReference>
<feature type="compositionally biased region" description="Low complexity" evidence="2">
    <location>
        <begin position="132"/>
        <end position="141"/>
    </location>
</feature>
<dbReference type="CDD" id="cd00067">
    <property type="entry name" value="GAL4"/>
    <property type="match status" value="1"/>
</dbReference>
<accession>E5AAN2</accession>
<keyword evidence="1" id="KW-0539">Nucleus</keyword>
<sequence length="352" mass="38797">MANPDPVTLWLSSLTLDDEDDKTTTEPKKKQLGDPKRAKIEPLTPPRRASEAQSSEDPSPISTVFSVDRDLVFDAALQKTYVWHGDGEIYEDVSECTSVDDEDEDEDEEDDRKDDNDNDKRNIKPLILDTAPTPSSLQQPPSQSPSPKPPPTLFSLSPPSSNASLARAETPPTNAPPKPHDASIPRLVLMTSCIQCTLASLPCSRTPPSCTRCIRNGHAETCLLTRRLFLDEPIRYPSHLYSHPGAGGISSAYGNGDGISMGSVVLLKVVGQDEGVVWEHKRAVLERLMGAWWDGFERENWVLPCWGRVGDVSVGLGVGAGGRKRRKRRWMSWEGEGSDVVRELCVESQGWD</sequence>
<feature type="region of interest" description="Disordered" evidence="2">
    <location>
        <begin position="1"/>
        <end position="62"/>
    </location>
</feature>
<dbReference type="GO" id="GO:0000981">
    <property type="term" value="F:DNA-binding transcription factor activity, RNA polymerase II-specific"/>
    <property type="evidence" value="ECO:0007669"/>
    <property type="project" value="InterPro"/>
</dbReference>